<organism evidence="1 2">
    <name type="scientific">Nakamurella aerolata</name>
    <dbReference type="NCBI Taxonomy" id="1656892"/>
    <lineage>
        <taxon>Bacteria</taxon>
        <taxon>Bacillati</taxon>
        <taxon>Actinomycetota</taxon>
        <taxon>Actinomycetes</taxon>
        <taxon>Nakamurellales</taxon>
        <taxon>Nakamurellaceae</taxon>
        <taxon>Nakamurella</taxon>
    </lineage>
</organism>
<dbReference type="Gene3D" id="3.40.50.300">
    <property type="entry name" value="P-loop containing nucleotide triphosphate hydrolases"/>
    <property type="match status" value="1"/>
</dbReference>
<name>A0A849A8X1_9ACTN</name>
<evidence type="ECO:0000313" key="2">
    <source>
        <dbReference type="Proteomes" id="UP000562984"/>
    </source>
</evidence>
<evidence type="ECO:0000313" key="1">
    <source>
        <dbReference type="EMBL" id="NNG36999.1"/>
    </source>
</evidence>
<protein>
    <recommendedName>
        <fullName evidence="3">Adenylyl-sulfate kinase</fullName>
    </recommendedName>
</protein>
<accession>A0A849A8X1</accession>
<dbReference type="InterPro" id="IPR027417">
    <property type="entry name" value="P-loop_NTPase"/>
</dbReference>
<proteinExistence type="predicted"/>
<dbReference type="AlphaFoldDB" id="A0A849A8X1"/>
<reference evidence="1 2" key="1">
    <citation type="submission" date="2020-05" db="EMBL/GenBank/DDBJ databases">
        <title>Nakamurella sp. DB0629 isolated from air conditioner.</title>
        <authorList>
            <person name="Kim D.H."/>
            <person name="Kim D.-U."/>
        </authorList>
    </citation>
    <scope>NUCLEOTIDE SEQUENCE [LARGE SCALE GENOMIC DNA]</scope>
    <source>
        <strain evidence="1 2">DB0629</strain>
    </source>
</reference>
<dbReference type="SUPFAM" id="SSF52540">
    <property type="entry name" value="P-loop containing nucleoside triphosphate hydrolases"/>
    <property type="match status" value="1"/>
</dbReference>
<dbReference type="EMBL" id="JABEND010000009">
    <property type="protein sequence ID" value="NNG36999.1"/>
    <property type="molecule type" value="Genomic_DNA"/>
</dbReference>
<dbReference type="Proteomes" id="UP000562984">
    <property type="component" value="Unassembled WGS sequence"/>
</dbReference>
<evidence type="ECO:0008006" key="3">
    <source>
        <dbReference type="Google" id="ProtNLM"/>
    </source>
</evidence>
<dbReference type="RefSeq" id="WP_171200698.1">
    <property type="nucleotide sequence ID" value="NZ_JABEND010000009.1"/>
</dbReference>
<keyword evidence="2" id="KW-1185">Reference proteome</keyword>
<gene>
    <name evidence="1" type="ORF">HKD39_15040</name>
</gene>
<sequence length="168" mass="17728">MTGTVGAGKSTTIQALSGRLTAAGVSNAAIDADELRLFFPRPPDDPFGVAVGLANAADVAARYLSVGVRVLLIADVVEDAESRAALARAVAPAPLSVVRLDVDEQQLARRLRARESEQTLGWYLERGPVLQAKQRAAALEDVTIAVGQRSPDELAQQIVREFGLLADG</sequence>
<comment type="caution">
    <text evidence="1">The sequence shown here is derived from an EMBL/GenBank/DDBJ whole genome shotgun (WGS) entry which is preliminary data.</text>
</comment>